<evidence type="ECO:0000256" key="2">
    <source>
        <dbReference type="SAM" id="Phobius"/>
    </source>
</evidence>
<sequence>MSKIARRDFKVRTVDGVNIAVREVRPEPHVPGKTPMVLMHGTRIPGISEYDLPAPGGSLAETLALAGHTCFIPDARGFGGSDRSSEMDEDPSQSRPLVRSIEIVRDIDAAVDELRRTTGSERVGLMGWGVGATVVLMYAAFWPEKVSHLVLYNVLYGGVEGHARYRDHPLEDPARPGHFNQAHYGGYSLNDPDMLMTKWAQSIPVEDKDSWRDPKVAEAFRQALIDGDPASTNHEPPRYRSPNGMLEDSFYMGRGDKLIHASQVYCDVLIMRPQLDYFSRPGDVKALVADLVNSPRVETWEPENMTHFVIVDRDSAGRAEAVNRILTFIGNNTEEDS</sequence>
<evidence type="ECO:0000259" key="3">
    <source>
        <dbReference type="Pfam" id="PF00561"/>
    </source>
</evidence>
<accession>A0A916W580</accession>
<dbReference type="InterPro" id="IPR029058">
    <property type="entry name" value="AB_hydrolase_fold"/>
</dbReference>
<keyword evidence="2" id="KW-1133">Transmembrane helix</keyword>
<organism evidence="4 5">
    <name type="scientific">Nitratireductor aestuarii</name>
    <dbReference type="NCBI Taxonomy" id="1735103"/>
    <lineage>
        <taxon>Bacteria</taxon>
        <taxon>Pseudomonadati</taxon>
        <taxon>Pseudomonadota</taxon>
        <taxon>Alphaproteobacteria</taxon>
        <taxon>Hyphomicrobiales</taxon>
        <taxon>Phyllobacteriaceae</taxon>
        <taxon>Nitratireductor</taxon>
    </lineage>
</organism>
<evidence type="ECO:0000313" key="5">
    <source>
        <dbReference type="Proteomes" id="UP000636264"/>
    </source>
</evidence>
<evidence type="ECO:0000313" key="4">
    <source>
        <dbReference type="EMBL" id="GGA68949.1"/>
    </source>
</evidence>
<dbReference type="Pfam" id="PF00561">
    <property type="entry name" value="Abhydrolase_1"/>
    <property type="match status" value="1"/>
</dbReference>
<reference evidence="4" key="2">
    <citation type="submission" date="2020-09" db="EMBL/GenBank/DDBJ databases">
        <authorList>
            <person name="Sun Q."/>
            <person name="Zhou Y."/>
        </authorList>
    </citation>
    <scope>NUCLEOTIDE SEQUENCE</scope>
    <source>
        <strain evidence="4">CGMCC 1.15320</strain>
    </source>
</reference>
<keyword evidence="2" id="KW-0812">Transmembrane</keyword>
<keyword evidence="2" id="KW-0472">Membrane</keyword>
<protein>
    <submittedName>
        <fullName evidence="4">Alpha/beta hydrolase</fullName>
    </submittedName>
</protein>
<dbReference type="PANTHER" id="PTHR43798:SF31">
    <property type="entry name" value="AB HYDROLASE SUPERFAMILY PROTEIN YCLE"/>
    <property type="match status" value="1"/>
</dbReference>
<dbReference type="InterPro" id="IPR000073">
    <property type="entry name" value="AB_hydrolase_1"/>
</dbReference>
<dbReference type="Gene3D" id="3.40.50.1820">
    <property type="entry name" value="alpha/beta hydrolase"/>
    <property type="match status" value="1"/>
</dbReference>
<reference evidence="4" key="1">
    <citation type="journal article" date="2014" name="Int. J. Syst. Evol. Microbiol.">
        <title>Complete genome sequence of Corynebacterium casei LMG S-19264T (=DSM 44701T), isolated from a smear-ripened cheese.</title>
        <authorList>
            <consortium name="US DOE Joint Genome Institute (JGI-PGF)"/>
            <person name="Walter F."/>
            <person name="Albersmeier A."/>
            <person name="Kalinowski J."/>
            <person name="Ruckert C."/>
        </authorList>
    </citation>
    <scope>NUCLEOTIDE SEQUENCE</scope>
    <source>
        <strain evidence="4">CGMCC 1.15320</strain>
    </source>
</reference>
<dbReference type="InterPro" id="IPR050266">
    <property type="entry name" value="AB_hydrolase_sf"/>
</dbReference>
<dbReference type="GO" id="GO:0016020">
    <property type="term" value="C:membrane"/>
    <property type="evidence" value="ECO:0007669"/>
    <property type="project" value="TreeGrafter"/>
</dbReference>
<dbReference type="Proteomes" id="UP000636264">
    <property type="component" value="Unassembled WGS sequence"/>
</dbReference>
<dbReference type="SUPFAM" id="SSF53474">
    <property type="entry name" value="alpha/beta-Hydrolases"/>
    <property type="match status" value="1"/>
</dbReference>
<keyword evidence="5" id="KW-1185">Reference proteome</keyword>
<dbReference type="PANTHER" id="PTHR43798">
    <property type="entry name" value="MONOACYLGLYCEROL LIPASE"/>
    <property type="match status" value="1"/>
</dbReference>
<dbReference type="AlphaFoldDB" id="A0A916W580"/>
<proteinExistence type="predicted"/>
<dbReference type="GO" id="GO:0016787">
    <property type="term" value="F:hydrolase activity"/>
    <property type="evidence" value="ECO:0007669"/>
    <property type="project" value="UniProtKB-KW"/>
</dbReference>
<name>A0A916W580_9HYPH</name>
<keyword evidence="1 4" id="KW-0378">Hydrolase</keyword>
<dbReference type="RefSeq" id="WP_188721251.1">
    <property type="nucleotide sequence ID" value="NZ_BMIF01000006.1"/>
</dbReference>
<feature type="domain" description="AB hydrolase-1" evidence="3">
    <location>
        <begin position="35"/>
        <end position="153"/>
    </location>
</feature>
<comment type="caution">
    <text evidence="4">The sequence shown here is derived from an EMBL/GenBank/DDBJ whole genome shotgun (WGS) entry which is preliminary data.</text>
</comment>
<gene>
    <name evidence="4" type="ORF">GCM10011385_23520</name>
</gene>
<feature type="transmembrane region" description="Helical" evidence="2">
    <location>
        <begin position="123"/>
        <end position="142"/>
    </location>
</feature>
<dbReference type="EMBL" id="BMIF01000006">
    <property type="protein sequence ID" value="GGA68949.1"/>
    <property type="molecule type" value="Genomic_DNA"/>
</dbReference>
<evidence type="ECO:0000256" key="1">
    <source>
        <dbReference type="ARBA" id="ARBA00022801"/>
    </source>
</evidence>